<dbReference type="InterPro" id="IPR010255">
    <property type="entry name" value="Haem_peroxidase_sf"/>
</dbReference>
<comment type="caution">
    <text evidence="9">The sequence shown here is derived from an EMBL/GenBank/DDBJ whole genome shotgun (WGS) entry which is preliminary data.</text>
</comment>
<keyword evidence="2 7" id="KW-0349">Heme</keyword>
<dbReference type="GO" id="GO:0004497">
    <property type="term" value="F:monooxygenase activity"/>
    <property type="evidence" value="ECO:0007669"/>
    <property type="project" value="InterPro"/>
</dbReference>
<evidence type="ECO:0000256" key="3">
    <source>
        <dbReference type="ARBA" id="ARBA00022723"/>
    </source>
</evidence>
<evidence type="ECO:0000256" key="4">
    <source>
        <dbReference type="ARBA" id="ARBA00022964"/>
    </source>
</evidence>
<evidence type="ECO:0000256" key="7">
    <source>
        <dbReference type="PIRSR" id="PIRSR619791-2"/>
    </source>
</evidence>
<evidence type="ECO:0000256" key="6">
    <source>
        <dbReference type="ARBA" id="ARBA00023004"/>
    </source>
</evidence>
<dbReference type="Gene3D" id="1.10.630.10">
    <property type="entry name" value="Cytochrome P450"/>
    <property type="match status" value="1"/>
</dbReference>
<feature type="region of interest" description="Disordered" evidence="8">
    <location>
        <begin position="24"/>
        <end position="43"/>
    </location>
</feature>
<dbReference type="PROSITE" id="PS50292">
    <property type="entry name" value="PEROXIDASE_3"/>
    <property type="match status" value="1"/>
</dbReference>
<dbReference type="PANTHER" id="PTHR11903">
    <property type="entry name" value="PROSTAGLANDIN G/H SYNTHASE"/>
    <property type="match status" value="1"/>
</dbReference>
<dbReference type="GO" id="GO:0016705">
    <property type="term" value="F:oxidoreductase activity, acting on paired donors, with incorporation or reduction of molecular oxygen"/>
    <property type="evidence" value="ECO:0007669"/>
    <property type="project" value="InterPro"/>
</dbReference>
<gene>
    <name evidence="9" type="ORF">DFH05DRAFT_1459089</name>
</gene>
<evidence type="ECO:0000313" key="9">
    <source>
        <dbReference type="EMBL" id="KAJ3745274.1"/>
    </source>
</evidence>
<dbReference type="Proteomes" id="UP001142393">
    <property type="component" value="Unassembled WGS sequence"/>
</dbReference>
<comment type="subunit">
    <text evidence="1">Homotetramer.</text>
</comment>
<keyword evidence="3 7" id="KW-0479">Metal-binding</keyword>
<dbReference type="InterPro" id="IPR034812">
    <property type="entry name" value="Ppo-like_N"/>
</dbReference>
<dbReference type="CDD" id="cd09817">
    <property type="entry name" value="linoleate_diol_synthase_like"/>
    <property type="match status" value="1"/>
</dbReference>
<reference evidence="9 10" key="1">
    <citation type="journal article" date="2023" name="Proc. Natl. Acad. Sci. U.S.A.">
        <title>A global phylogenomic analysis of the shiitake genus Lentinula.</title>
        <authorList>
            <person name="Sierra-Patev S."/>
            <person name="Min B."/>
            <person name="Naranjo-Ortiz M."/>
            <person name="Looney B."/>
            <person name="Konkel Z."/>
            <person name="Slot J.C."/>
            <person name="Sakamoto Y."/>
            <person name="Steenwyk J.L."/>
            <person name="Rokas A."/>
            <person name="Carro J."/>
            <person name="Camarero S."/>
            <person name="Ferreira P."/>
            <person name="Molpeceres G."/>
            <person name="Ruiz-Duenas F.J."/>
            <person name="Serrano A."/>
            <person name="Henrissat B."/>
            <person name="Drula E."/>
            <person name="Hughes K.W."/>
            <person name="Mata J.L."/>
            <person name="Ishikawa N.K."/>
            <person name="Vargas-Isla R."/>
            <person name="Ushijima S."/>
            <person name="Smith C.A."/>
            <person name="Donoghue J."/>
            <person name="Ahrendt S."/>
            <person name="Andreopoulos W."/>
            <person name="He G."/>
            <person name="LaButti K."/>
            <person name="Lipzen A."/>
            <person name="Ng V."/>
            <person name="Riley R."/>
            <person name="Sandor L."/>
            <person name="Barry K."/>
            <person name="Martinez A.T."/>
            <person name="Xiao Y."/>
            <person name="Gibbons J.G."/>
            <person name="Terashima K."/>
            <person name="Grigoriev I.V."/>
            <person name="Hibbett D."/>
        </authorList>
    </citation>
    <scope>NUCLEOTIDE SEQUENCE [LARGE SCALE GENOMIC DNA]</scope>
    <source>
        <strain evidence="9 10">TFB7810</strain>
    </source>
</reference>
<dbReference type="GO" id="GO:0006631">
    <property type="term" value="P:fatty acid metabolic process"/>
    <property type="evidence" value="ECO:0007669"/>
    <property type="project" value="UniProtKB-ARBA"/>
</dbReference>
<dbReference type="InterPro" id="IPR037120">
    <property type="entry name" value="Haem_peroxidase_sf_animal"/>
</dbReference>
<dbReference type="PANTHER" id="PTHR11903:SF37">
    <property type="entry name" value="PSI-PRODUCING OXYGENASE A"/>
    <property type="match status" value="1"/>
</dbReference>
<keyword evidence="5" id="KW-0560">Oxidoreductase</keyword>
<dbReference type="Pfam" id="PF00067">
    <property type="entry name" value="p450"/>
    <property type="match status" value="1"/>
</dbReference>
<evidence type="ECO:0000256" key="8">
    <source>
        <dbReference type="SAM" id="MobiDB-lite"/>
    </source>
</evidence>
<dbReference type="SUPFAM" id="SSF48264">
    <property type="entry name" value="Cytochrome P450"/>
    <property type="match status" value="1"/>
</dbReference>
<organism evidence="9 10">
    <name type="scientific">Lentinula detonsa</name>
    <dbReference type="NCBI Taxonomy" id="2804962"/>
    <lineage>
        <taxon>Eukaryota</taxon>
        <taxon>Fungi</taxon>
        <taxon>Dikarya</taxon>
        <taxon>Basidiomycota</taxon>
        <taxon>Agaricomycotina</taxon>
        <taxon>Agaricomycetes</taxon>
        <taxon>Agaricomycetidae</taxon>
        <taxon>Agaricales</taxon>
        <taxon>Marasmiineae</taxon>
        <taxon>Omphalotaceae</taxon>
        <taxon>Lentinula</taxon>
    </lineage>
</organism>
<keyword evidence="4" id="KW-0223">Dioxygenase</keyword>
<dbReference type="GO" id="GO:0004601">
    <property type="term" value="F:peroxidase activity"/>
    <property type="evidence" value="ECO:0007669"/>
    <property type="project" value="InterPro"/>
</dbReference>
<dbReference type="InterPro" id="IPR036396">
    <property type="entry name" value="Cyt_P450_sf"/>
</dbReference>
<dbReference type="GO" id="GO:0005506">
    <property type="term" value="F:iron ion binding"/>
    <property type="evidence" value="ECO:0007669"/>
    <property type="project" value="InterPro"/>
</dbReference>
<sequence>MSESIGPLDKFPAIFRRSTSAYQNHSNGVANGTQAKTEATGSSTPFKKANTHLTFEQSGLSAAADFIRHKEAIDDRKLALEHGLSLLSKLPPGDLAQKLQDDVIKLLYNDLSHPPATLIGNKYAWRSADGSGNNIGDPELGMAGSTYARSVQQSHPLSPSELPDPGLIFDTLLKRDGFQSHPAGLSSLMFSFAALVIHSVFRTSHTDVNINETSSYCDLAPLYGHNQETQDRVRNKEAGLGLLHPDVFAEDRLLLLPPAVCVLLVLFNRNHNYIVKKIFDINERRKYQDPSTLSEKARAAQDEELFQTARLCNCGWFGTAIFSDYVSCILGLVRQGSNWSLNPFGEMRNLDHSEFERGRGNSCSVEFNCLYRWHATTSKEDEQWTLQMMKQIWPDKPIEELTPRDFVMGAKKAMGNLPDVSHWTFGNLQRQEDGTFKDEDLADLLKNAFVSLRGLSIPQEHSALVVLLFVFIIGNIEPECMRLHEIMGITQNRAWGVCSLNDFRKYLGLKHPLLCVTRPDGRSSIAFTSFLEWNSNPEIAYAAEKLYGNIEYLELYVGLQAEEAKPVVEGAGLCPGYTISRAILSDAIALTRGDRYFTHDFTPFNLTAWGFADCQRQPEGFGFGSALARLFLRALPEQFTENSTYAFFPLMTPEAMKVYLKDLKLLDQYDMNRPTRRDPGLVASDYTVVGNIIKDPKFIAHYEKRAQDVISGKGFFSAPEDRSEQERVLGALAGTPDASAELTKFFFEKTQELIKSNSFNLSGSKTRSVNLVRDVLKPVPIHWIADISGIKIKSSDSDNGDFTAIDLYNMLGDIYSYIFLDVELSKLMVLKTNVQSHVKVLLEKIENGLGGSISRMLSISSLLSFFSRSKKPTEHIIVQHLHTLGYTSSHEQANVLLAIMVGSVELSVACTNMVNLYLDSEYEDVIRQLALNGDKGGELAGYAREALRLDPSFKGVYRIASSDHNADGLTIQKDGRVFLDIYAAGQNDQVFPQPDKVNARRDLTGKTYIISDGISRCFGEDITVKIMTHVLRGIFAIKDIQRAPGNSGVLNRFKDHERHELNHAYLDENKFVSPWPNSLAVVYTDDA</sequence>
<name>A0A9W8TYJ5_9AGAR</name>
<feature type="binding site" description="axial binding residue" evidence="7">
    <location>
        <position position="374"/>
    </location>
    <ligand>
        <name>heme b</name>
        <dbReference type="ChEBI" id="CHEBI:60344"/>
    </ligand>
    <ligandPart>
        <name>Fe</name>
        <dbReference type="ChEBI" id="CHEBI:18248"/>
    </ligandPart>
</feature>
<dbReference type="InterPro" id="IPR001128">
    <property type="entry name" value="Cyt_P450"/>
</dbReference>
<evidence type="ECO:0000256" key="2">
    <source>
        <dbReference type="ARBA" id="ARBA00022617"/>
    </source>
</evidence>
<evidence type="ECO:0000256" key="1">
    <source>
        <dbReference type="ARBA" id="ARBA00011881"/>
    </source>
</evidence>
<dbReference type="EMBL" id="JANVFU010000005">
    <property type="protein sequence ID" value="KAJ3745274.1"/>
    <property type="molecule type" value="Genomic_DNA"/>
</dbReference>
<dbReference type="SUPFAM" id="SSF48113">
    <property type="entry name" value="Heme-dependent peroxidases"/>
    <property type="match status" value="1"/>
</dbReference>
<keyword evidence="6 7" id="KW-0408">Iron</keyword>
<protein>
    <submittedName>
        <fullName evidence="9">Linoleate diol synthase</fullName>
    </submittedName>
</protein>
<keyword evidence="10" id="KW-1185">Reference proteome</keyword>
<dbReference type="GO" id="GO:0020037">
    <property type="term" value="F:heme binding"/>
    <property type="evidence" value="ECO:0007669"/>
    <property type="project" value="InterPro"/>
</dbReference>
<dbReference type="Gene3D" id="1.10.640.10">
    <property type="entry name" value="Haem peroxidase domain superfamily, animal type"/>
    <property type="match status" value="1"/>
</dbReference>
<evidence type="ECO:0000256" key="5">
    <source>
        <dbReference type="ARBA" id="ARBA00023002"/>
    </source>
</evidence>
<dbReference type="InterPro" id="IPR019791">
    <property type="entry name" value="Haem_peroxidase_animal"/>
</dbReference>
<evidence type="ECO:0000313" key="10">
    <source>
        <dbReference type="Proteomes" id="UP001142393"/>
    </source>
</evidence>
<dbReference type="AlphaFoldDB" id="A0A9W8TYJ5"/>
<accession>A0A9W8TYJ5</accession>
<dbReference type="GO" id="GO:0006979">
    <property type="term" value="P:response to oxidative stress"/>
    <property type="evidence" value="ECO:0007669"/>
    <property type="project" value="InterPro"/>
</dbReference>
<dbReference type="GO" id="GO:0051213">
    <property type="term" value="F:dioxygenase activity"/>
    <property type="evidence" value="ECO:0007669"/>
    <property type="project" value="UniProtKB-KW"/>
</dbReference>
<proteinExistence type="predicted"/>
<dbReference type="InterPro" id="IPR050783">
    <property type="entry name" value="Oxylipin_biosynth_metab"/>
</dbReference>